<dbReference type="PANTHER" id="PTHR43520">
    <property type="entry name" value="ATP7, ISOFORM B"/>
    <property type="match status" value="1"/>
</dbReference>
<dbReference type="EMBL" id="LT635756">
    <property type="protein sequence ID" value="SGZ47107.1"/>
    <property type="molecule type" value="Genomic_DNA"/>
</dbReference>
<name>A0A1L0B7M8_9ASCO</name>
<dbReference type="AlphaFoldDB" id="A0A1L0B7M8"/>
<dbReference type="NCBIfam" id="TIGR01494">
    <property type="entry name" value="ATPase_P-type"/>
    <property type="match status" value="2"/>
</dbReference>
<dbReference type="SUPFAM" id="SSF56784">
    <property type="entry name" value="HAD-like"/>
    <property type="match status" value="1"/>
</dbReference>
<comment type="similarity">
    <text evidence="2 10">Belongs to the cation transport ATPase (P-type) (TC 3.A.3) family. Type IB subfamily.</text>
</comment>
<proteinExistence type="inferred from homology"/>
<feature type="transmembrane region" description="Helical" evidence="10">
    <location>
        <begin position="512"/>
        <end position="532"/>
    </location>
</feature>
<sequence length="1234" mass="136020">MTVEHLRINISNIHCLDCEFTIRQTIGHFFTLVDFSSDTPSDVESLPANTIYYKLQNSTADLYYNNKYESKTLRLEHATKLIINALHKNSFITLSWELTRDGRPVKAFTQAKESDSHAKETAILNVWKRYKNHQIRRHHVENCTFCQEKEKEKEATKDSTTDDNSTDSTIQVVVDKPQQEFRTVFAINGMSCSACVQSVSEALETVLGELNIHQKGDEPLYSVNLLQHSAVVILPNKQLVNKIVQTIEDAGFSARLLEILPIQRTINEKVTAVIGGITCAACVNSVLSAVNELPFILDSGVNAVTKSGQFVLENADDGSDSNINKLKEVVEDCGFDFDLIKKEKINYTSSKIVSRSINFSIEGMYCTNCPDLIMGYLKSFGDAIVIEDPITLNQPFVKFTYIPNVENKVTIRRFLSDLNHIQPLEEEPGYTINTEKDGTFKCSLVEQVSIDEHLKKLAKQETFNIIKRLVLATIIAIPTFVFGIVGMSLVPSHNSFRMWLEQPLWTGNVSRVMWIVFFLSSPVYFFAADVFHVKAIKEVRSLWLHKNSFKKRFFKFGSMSLLMSLGTTVSYVASIILLILSSQQEAKSGMGFHTTYFDSVVFLTFFLLIGRLLESISKNKTAEAVAGLSSMKASTATIVDRTKNDDGAFSYINDQSVDVQLLDSGDYIKIATGESPALDCVLIEGSSEFDESALTGEADPVRHDPGHQIYSGTVNVGNNSVVAKILSVDGDSLIDQIVSTVRDGQMRKAPIQRLADVLTGYFVPVIVCLAVLTWIIWLALAYSGSLPQSYLDIDVGGWTVWALEFAIAVFVIACPCGIGLAAPTALFVGSGLAAKYGILAKGGGAAFQDAAQTNLVCFDKTGTLTYGQMKVTNFAFVLSLVDSDKKDATKLFGLQLARDLELASKHPIATAVKEFVSSHNFNDAKLTLSSNKIPSIETIPGKGLKGAIKFLTQDEQWAEYEPNEALLGNESLLRDNDVEISPAQKELLDSWKKERKSVVNVALKCKKLYGDAKFHLLVMLACRDEVRAETKPVIEYLTKQGIECWMITGDNGLTASAIGKEIGIPSDRIISEVLPDEKQAMVLKLQEEAGRSVAMVGDGINDAPALASANVGIALSTGADLAVTSSDFILLNKSHPMATLCTLLDLSKVVFRRVKFNFGWSLVYNMIGIPIAAGVIYPYNNLRLSPVWASVAMAASSLSVVTSSLLLKLYRPKIKAKDLGKFEQSSEVAEIHYL</sequence>
<evidence type="ECO:0000256" key="1">
    <source>
        <dbReference type="ARBA" id="ARBA00004141"/>
    </source>
</evidence>
<dbReference type="GO" id="GO:0043682">
    <property type="term" value="F:P-type divalent copper transporter activity"/>
    <property type="evidence" value="ECO:0007669"/>
    <property type="project" value="TreeGrafter"/>
</dbReference>
<dbReference type="InterPro" id="IPR036412">
    <property type="entry name" value="HAD-like_sf"/>
</dbReference>
<dbReference type="InterPro" id="IPR027256">
    <property type="entry name" value="P-typ_ATPase_IB"/>
</dbReference>
<evidence type="ECO:0000256" key="2">
    <source>
        <dbReference type="ARBA" id="ARBA00006024"/>
    </source>
</evidence>
<accession>A0A1L0B7M8</accession>
<evidence type="ECO:0000256" key="11">
    <source>
        <dbReference type="SAM" id="MobiDB-lite"/>
    </source>
</evidence>
<dbReference type="InterPro" id="IPR059000">
    <property type="entry name" value="ATPase_P-type_domA"/>
</dbReference>
<dbReference type="CDD" id="cd02094">
    <property type="entry name" value="P-type_ATPase_Cu-like"/>
    <property type="match status" value="1"/>
</dbReference>
<feature type="transmembrane region" description="Helical" evidence="10">
    <location>
        <begin position="592"/>
        <end position="613"/>
    </location>
</feature>
<evidence type="ECO:0000259" key="12">
    <source>
        <dbReference type="PROSITE" id="PS50846"/>
    </source>
</evidence>
<dbReference type="Proteomes" id="UP000182334">
    <property type="component" value="Chromosome I"/>
</dbReference>
<evidence type="ECO:0000256" key="7">
    <source>
        <dbReference type="ARBA" id="ARBA00022967"/>
    </source>
</evidence>
<organism evidence="13 14">
    <name type="scientific">Sungouiella intermedia</name>
    <dbReference type="NCBI Taxonomy" id="45354"/>
    <lineage>
        <taxon>Eukaryota</taxon>
        <taxon>Fungi</taxon>
        <taxon>Dikarya</taxon>
        <taxon>Ascomycota</taxon>
        <taxon>Saccharomycotina</taxon>
        <taxon>Pichiomycetes</taxon>
        <taxon>Metschnikowiaceae</taxon>
        <taxon>Sungouiella</taxon>
    </lineage>
</organism>
<feature type="transmembrane region" description="Helical" evidence="10">
    <location>
        <begin position="757"/>
        <end position="780"/>
    </location>
</feature>
<dbReference type="InterPro" id="IPR036163">
    <property type="entry name" value="HMA_dom_sf"/>
</dbReference>
<dbReference type="OrthoDB" id="432719at2759"/>
<keyword evidence="4 10" id="KW-0479">Metal-binding</keyword>
<keyword evidence="7" id="KW-1278">Translocase</keyword>
<dbReference type="Gene3D" id="3.40.50.1000">
    <property type="entry name" value="HAD superfamily/HAD-like"/>
    <property type="match status" value="1"/>
</dbReference>
<dbReference type="InterPro" id="IPR001757">
    <property type="entry name" value="P_typ_ATPase"/>
</dbReference>
<dbReference type="GO" id="GO:0016020">
    <property type="term" value="C:membrane"/>
    <property type="evidence" value="ECO:0007669"/>
    <property type="project" value="UniProtKB-SubCell"/>
</dbReference>
<dbReference type="InterPro" id="IPR018303">
    <property type="entry name" value="ATPase_P-typ_P_site"/>
</dbReference>
<keyword evidence="5 10" id="KW-0547">Nucleotide-binding</keyword>
<dbReference type="GO" id="GO:0005524">
    <property type="term" value="F:ATP binding"/>
    <property type="evidence" value="ECO:0007669"/>
    <property type="project" value="UniProtKB-UniRule"/>
</dbReference>
<dbReference type="InterPro" id="IPR023214">
    <property type="entry name" value="HAD_sf"/>
</dbReference>
<feature type="transmembrane region" description="Helical" evidence="10">
    <location>
        <begin position="1158"/>
        <end position="1179"/>
    </location>
</feature>
<evidence type="ECO:0000256" key="8">
    <source>
        <dbReference type="ARBA" id="ARBA00022989"/>
    </source>
</evidence>
<dbReference type="SUPFAM" id="SSF81653">
    <property type="entry name" value="Calcium ATPase, transduction domain A"/>
    <property type="match status" value="1"/>
</dbReference>
<keyword evidence="9 10" id="KW-0472">Membrane</keyword>
<dbReference type="Gene3D" id="3.40.1110.10">
    <property type="entry name" value="Calcium-transporting ATPase, cytoplasmic domain N"/>
    <property type="match status" value="1"/>
</dbReference>
<evidence type="ECO:0000256" key="4">
    <source>
        <dbReference type="ARBA" id="ARBA00022723"/>
    </source>
</evidence>
<dbReference type="Pfam" id="PF00702">
    <property type="entry name" value="Hydrolase"/>
    <property type="match status" value="1"/>
</dbReference>
<keyword evidence="14" id="KW-1185">Reference proteome</keyword>
<evidence type="ECO:0000256" key="10">
    <source>
        <dbReference type="RuleBase" id="RU362081"/>
    </source>
</evidence>
<feature type="domain" description="HMA" evidence="12">
    <location>
        <begin position="181"/>
        <end position="255"/>
    </location>
</feature>
<gene>
    <name evidence="13" type="ORF">SAMEA4029010_CIC11G00000001092</name>
</gene>
<evidence type="ECO:0000256" key="3">
    <source>
        <dbReference type="ARBA" id="ARBA00022692"/>
    </source>
</evidence>
<dbReference type="InterPro" id="IPR044492">
    <property type="entry name" value="P_typ_ATPase_HD_dom"/>
</dbReference>
<feature type="region of interest" description="Disordered" evidence="11">
    <location>
        <begin position="149"/>
        <end position="168"/>
    </location>
</feature>
<protein>
    <submittedName>
        <fullName evidence="13">CIC11C00000001092</fullName>
    </submittedName>
</protein>
<evidence type="ECO:0000313" key="14">
    <source>
        <dbReference type="Proteomes" id="UP000182334"/>
    </source>
</evidence>
<dbReference type="InterPro" id="IPR008250">
    <property type="entry name" value="ATPase_P-typ_transduc_dom_A_sf"/>
</dbReference>
<keyword evidence="3 10" id="KW-0812">Transmembrane</keyword>
<feature type="domain" description="HMA" evidence="12">
    <location>
        <begin position="268"/>
        <end position="338"/>
    </location>
</feature>
<evidence type="ECO:0000256" key="6">
    <source>
        <dbReference type="ARBA" id="ARBA00022840"/>
    </source>
</evidence>
<dbReference type="SFLD" id="SFLDG00002">
    <property type="entry name" value="C1.7:_P-type_atpase_like"/>
    <property type="match status" value="1"/>
</dbReference>
<evidence type="ECO:0000256" key="5">
    <source>
        <dbReference type="ARBA" id="ARBA00022741"/>
    </source>
</evidence>
<dbReference type="Pfam" id="PF00403">
    <property type="entry name" value="HMA"/>
    <property type="match status" value="1"/>
</dbReference>
<dbReference type="SUPFAM" id="SSF55008">
    <property type="entry name" value="HMA, heavy metal-associated domain"/>
    <property type="match status" value="2"/>
</dbReference>
<dbReference type="SFLD" id="SFLDF00027">
    <property type="entry name" value="p-type_atpase"/>
    <property type="match status" value="1"/>
</dbReference>
<feature type="compositionally biased region" description="Basic and acidic residues" evidence="11">
    <location>
        <begin position="149"/>
        <end position="160"/>
    </location>
</feature>
<dbReference type="GO" id="GO:0016887">
    <property type="term" value="F:ATP hydrolysis activity"/>
    <property type="evidence" value="ECO:0007669"/>
    <property type="project" value="InterPro"/>
</dbReference>
<comment type="subcellular location">
    <subcellularLocation>
        <location evidence="1">Membrane</location>
        <topology evidence="1">Multi-pass membrane protein</topology>
    </subcellularLocation>
</comment>
<dbReference type="SUPFAM" id="SSF81660">
    <property type="entry name" value="Metal cation-transporting ATPase, ATP-binding domain N"/>
    <property type="match status" value="1"/>
</dbReference>
<dbReference type="InterPro" id="IPR006121">
    <property type="entry name" value="HMA_dom"/>
</dbReference>
<feature type="transmembrane region" description="Helical" evidence="10">
    <location>
        <begin position="469"/>
        <end position="492"/>
    </location>
</feature>
<dbReference type="GO" id="GO:0005507">
    <property type="term" value="F:copper ion binding"/>
    <property type="evidence" value="ECO:0007669"/>
    <property type="project" value="TreeGrafter"/>
</dbReference>
<dbReference type="CDD" id="cd00371">
    <property type="entry name" value="HMA"/>
    <property type="match status" value="2"/>
</dbReference>
<dbReference type="InterPro" id="IPR023298">
    <property type="entry name" value="ATPase_P-typ_TM_dom_sf"/>
</dbReference>
<dbReference type="PROSITE" id="PS00154">
    <property type="entry name" value="ATPASE_E1_E2"/>
    <property type="match status" value="1"/>
</dbReference>
<dbReference type="PANTHER" id="PTHR43520:SF32">
    <property type="entry name" value="COPPER RESISTANCE P-TYPE ATPASE (EUROFUNG)"/>
    <property type="match status" value="1"/>
</dbReference>
<dbReference type="GO" id="GO:0055070">
    <property type="term" value="P:copper ion homeostasis"/>
    <property type="evidence" value="ECO:0007669"/>
    <property type="project" value="TreeGrafter"/>
</dbReference>
<reference evidence="13 14" key="1">
    <citation type="submission" date="2016-10" db="EMBL/GenBank/DDBJ databases">
        <authorList>
            <person name="de Groot N.N."/>
        </authorList>
    </citation>
    <scope>NUCLEOTIDE SEQUENCE [LARGE SCALE GENOMIC DNA]</scope>
    <source>
        <strain evidence="13 14">CBS 141442</strain>
    </source>
</reference>
<evidence type="ECO:0000313" key="13">
    <source>
        <dbReference type="EMBL" id="SGZ47107.1"/>
    </source>
</evidence>
<dbReference type="Gene3D" id="2.70.150.10">
    <property type="entry name" value="Calcium-transporting ATPase, cytoplasmic transduction domain A"/>
    <property type="match status" value="1"/>
</dbReference>
<dbReference type="InterPro" id="IPR023299">
    <property type="entry name" value="ATPase_P-typ_cyto_dom_N"/>
</dbReference>
<feature type="transmembrane region" description="Helical" evidence="10">
    <location>
        <begin position="553"/>
        <end position="580"/>
    </location>
</feature>
<dbReference type="Gene3D" id="3.30.70.100">
    <property type="match status" value="2"/>
</dbReference>
<dbReference type="Pfam" id="PF00122">
    <property type="entry name" value="E1-E2_ATPase"/>
    <property type="match status" value="1"/>
</dbReference>
<dbReference type="NCBIfam" id="TIGR01525">
    <property type="entry name" value="ATPase-IB_hvy"/>
    <property type="match status" value="1"/>
</dbReference>
<dbReference type="PRINTS" id="PR00119">
    <property type="entry name" value="CATATPASE"/>
</dbReference>
<dbReference type="PROSITE" id="PS50846">
    <property type="entry name" value="HMA_2"/>
    <property type="match status" value="2"/>
</dbReference>
<keyword evidence="8 10" id="KW-1133">Transmembrane helix</keyword>
<dbReference type="SUPFAM" id="SSF81665">
    <property type="entry name" value="Calcium ATPase, transmembrane domain M"/>
    <property type="match status" value="1"/>
</dbReference>
<evidence type="ECO:0000256" key="9">
    <source>
        <dbReference type="ARBA" id="ARBA00023136"/>
    </source>
</evidence>
<dbReference type="STRING" id="45354.A0A1L0B7M8"/>
<dbReference type="SFLD" id="SFLDS00003">
    <property type="entry name" value="Haloacid_Dehalogenase"/>
    <property type="match status" value="1"/>
</dbReference>
<feature type="transmembrane region" description="Helical" evidence="10">
    <location>
        <begin position="1185"/>
        <end position="1207"/>
    </location>
</feature>
<dbReference type="FunFam" id="2.70.150.10:FF:000068">
    <property type="entry name" value="Copper resistance-associated P-type ATPase"/>
    <property type="match status" value="1"/>
</dbReference>
<keyword evidence="6 10" id="KW-0067">ATP-binding</keyword>
<feature type="transmembrane region" description="Helical" evidence="10">
    <location>
        <begin position="800"/>
        <end position="828"/>
    </location>
</feature>